<dbReference type="EMBL" id="JBHFNQ010000210">
    <property type="protein sequence ID" value="MFB2880852.1"/>
    <property type="molecule type" value="Genomic_DNA"/>
</dbReference>
<name>A0ABV4XDH2_9CYAN</name>
<proteinExistence type="predicted"/>
<protein>
    <submittedName>
        <fullName evidence="1">Uncharacterized protein</fullName>
    </submittedName>
</protein>
<dbReference type="RefSeq" id="WP_413273839.1">
    <property type="nucleotide sequence ID" value="NZ_JBHFNQ010000210.1"/>
</dbReference>
<evidence type="ECO:0000313" key="1">
    <source>
        <dbReference type="EMBL" id="MFB2880852.1"/>
    </source>
</evidence>
<dbReference type="Proteomes" id="UP001576774">
    <property type="component" value="Unassembled WGS sequence"/>
</dbReference>
<comment type="caution">
    <text evidence="1">The sequence shown here is derived from an EMBL/GenBank/DDBJ whole genome shotgun (WGS) entry which is preliminary data.</text>
</comment>
<gene>
    <name evidence="1" type="ORF">ACE1CC_28725</name>
</gene>
<evidence type="ECO:0000313" key="2">
    <source>
        <dbReference type="Proteomes" id="UP001576774"/>
    </source>
</evidence>
<reference evidence="1 2" key="1">
    <citation type="submission" date="2024-09" db="EMBL/GenBank/DDBJ databases">
        <title>Floridaenema gen nov. (Aerosakkonemataceae, Aerosakkonematales ord. nov., Cyanobacteria) from benthic tropical and subtropical fresh waters, with the description of four new species.</title>
        <authorList>
            <person name="Moretto J.A."/>
            <person name="Berthold D.E."/>
            <person name="Lefler F.W."/>
            <person name="Huang I.-S."/>
            <person name="Laughinghouse H. IV."/>
        </authorList>
    </citation>
    <scope>NUCLEOTIDE SEQUENCE [LARGE SCALE GENOMIC DNA]</scope>
    <source>
        <strain evidence="1 2">BLCC-F46</strain>
    </source>
</reference>
<keyword evidence="2" id="KW-1185">Reference proteome</keyword>
<accession>A0ABV4XDH2</accession>
<organism evidence="1 2">
    <name type="scientific">Floridaenema aerugineum BLCC-F46</name>
    <dbReference type="NCBI Taxonomy" id="3153654"/>
    <lineage>
        <taxon>Bacteria</taxon>
        <taxon>Bacillati</taxon>
        <taxon>Cyanobacteriota</taxon>
        <taxon>Cyanophyceae</taxon>
        <taxon>Oscillatoriophycideae</taxon>
        <taxon>Aerosakkonematales</taxon>
        <taxon>Aerosakkonemataceae</taxon>
        <taxon>Floridanema</taxon>
        <taxon>Floridanema aerugineum</taxon>
    </lineage>
</organism>
<sequence length="66" mass="7831">MPKWFLQQAIYGNQWNVQNRFLYLSPEIVDRRILQELGELVKVNFGRPIYEWTLTYAISAGVQATR</sequence>